<evidence type="ECO:0000313" key="8">
    <source>
        <dbReference type="EMBL" id="KAK2153558.1"/>
    </source>
</evidence>
<keyword evidence="9" id="KW-1185">Reference proteome</keyword>
<dbReference type="Proteomes" id="UP001208570">
    <property type="component" value="Unassembled WGS sequence"/>
</dbReference>
<evidence type="ECO:0000256" key="3">
    <source>
        <dbReference type="ARBA" id="ARBA00022692"/>
    </source>
</evidence>
<feature type="transmembrane region" description="Helical" evidence="7">
    <location>
        <begin position="245"/>
        <end position="268"/>
    </location>
</feature>
<dbReference type="EMBL" id="JAODUP010000293">
    <property type="protein sequence ID" value="KAK2153558.1"/>
    <property type="molecule type" value="Genomic_DNA"/>
</dbReference>
<dbReference type="InterPro" id="IPR059112">
    <property type="entry name" value="CysZ/EI24"/>
</dbReference>
<keyword evidence="5 7" id="KW-0472">Membrane</keyword>
<evidence type="ECO:0000256" key="4">
    <source>
        <dbReference type="ARBA" id="ARBA00022989"/>
    </source>
</evidence>
<feature type="transmembrane region" description="Helical" evidence="7">
    <location>
        <begin position="177"/>
        <end position="197"/>
    </location>
</feature>
<dbReference type="PANTHER" id="PTHR21389:SF0">
    <property type="entry name" value="ETOPOSIDE-INDUCED PROTEIN 2.4 HOMOLOG"/>
    <property type="match status" value="1"/>
</dbReference>
<keyword evidence="3 7" id="KW-0812">Transmembrane</keyword>
<feature type="transmembrane region" description="Helical" evidence="7">
    <location>
        <begin position="78"/>
        <end position="101"/>
    </location>
</feature>
<evidence type="ECO:0000313" key="9">
    <source>
        <dbReference type="Proteomes" id="UP001208570"/>
    </source>
</evidence>
<gene>
    <name evidence="8" type="ORF">LSH36_293g03013</name>
</gene>
<comment type="caution">
    <text evidence="8">The sequence shown here is derived from an EMBL/GenBank/DDBJ whole genome shotgun (WGS) entry which is preliminary data.</text>
</comment>
<comment type="subcellular location">
    <subcellularLocation>
        <location evidence="1">Membrane</location>
        <topology evidence="1">Multi-pass membrane protein</topology>
    </subcellularLocation>
</comment>
<feature type="region of interest" description="Disordered" evidence="6">
    <location>
        <begin position="39"/>
        <end position="65"/>
    </location>
</feature>
<comment type="similarity">
    <text evidence="2">Belongs to the EI24 family.</text>
</comment>
<feature type="transmembrane region" description="Helical" evidence="7">
    <location>
        <begin position="203"/>
        <end position="224"/>
    </location>
</feature>
<protein>
    <recommendedName>
        <fullName evidence="10">Etoposide-induced protein 2.4</fullName>
    </recommendedName>
</protein>
<name>A0AAD9JI08_9ANNE</name>
<evidence type="ECO:0000256" key="5">
    <source>
        <dbReference type="ARBA" id="ARBA00023136"/>
    </source>
</evidence>
<sequence length="269" mass="30341">MMGDQIKFTLGIMATGLKDSIKGIGKVITLDRDLKNEASSTETVPSGEPMSTLARRRAEKHGTREVKQPSEPKVMHRILLCCAWNGGLFLLSIILFYGVVLPTLQFLTNLIFGGSSVQSDIWWWLSPILSWTFNALWILPLFVLSKIVNSLWFQDIADAAYRKSRGRPQLLPSLSKIIADVLFSLLLQALFLIQGMLASLLPIGGLGHIVYLLHISLLYSLYAFEYKWFNMGWEVQKRLSYIETNWPYFVGFGLPLALFTAISSSHIIK</sequence>
<keyword evidence="4 7" id="KW-1133">Transmembrane helix</keyword>
<evidence type="ECO:0000256" key="1">
    <source>
        <dbReference type="ARBA" id="ARBA00004141"/>
    </source>
</evidence>
<accession>A0AAD9JI08</accession>
<dbReference type="GO" id="GO:0016236">
    <property type="term" value="P:macroautophagy"/>
    <property type="evidence" value="ECO:0007669"/>
    <property type="project" value="TreeGrafter"/>
</dbReference>
<feature type="transmembrane region" description="Helical" evidence="7">
    <location>
        <begin position="121"/>
        <end position="144"/>
    </location>
</feature>
<evidence type="ECO:0000256" key="6">
    <source>
        <dbReference type="SAM" id="MobiDB-lite"/>
    </source>
</evidence>
<evidence type="ECO:0000256" key="7">
    <source>
        <dbReference type="SAM" id="Phobius"/>
    </source>
</evidence>
<dbReference type="Pfam" id="PF07264">
    <property type="entry name" value="EI24"/>
    <property type="match status" value="1"/>
</dbReference>
<evidence type="ECO:0000256" key="2">
    <source>
        <dbReference type="ARBA" id="ARBA00010970"/>
    </source>
</evidence>
<organism evidence="8 9">
    <name type="scientific">Paralvinella palmiformis</name>
    <dbReference type="NCBI Taxonomy" id="53620"/>
    <lineage>
        <taxon>Eukaryota</taxon>
        <taxon>Metazoa</taxon>
        <taxon>Spiralia</taxon>
        <taxon>Lophotrochozoa</taxon>
        <taxon>Annelida</taxon>
        <taxon>Polychaeta</taxon>
        <taxon>Sedentaria</taxon>
        <taxon>Canalipalpata</taxon>
        <taxon>Terebellida</taxon>
        <taxon>Terebelliformia</taxon>
        <taxon>Alvinellidae</taxon>
        <taxon>Paralvinella</taxon>
    </lineage>
</organism>
<proteinExistence type="inferred from homology"/>
<dbReference type="PANTHER" id="PTHR21389">
    <property type="entry name" value="P53 INDUCED PROTEIN"/>
    <property type="match status" value="1"/>
</dbReference>
<evidence type="ECO:0008006" key="10">
    <source>
        <dbReference type="Google" id="ProtNLM"/>
    </source>
</evidence>
<reference evidence="8" key="1">
    <citation type="journal article" date="2023" name="Mol. Biol. Evol.">
        <title>Third-Generation Sequencing Reveals the Adaptive Role of the Epigenome in Three Deep-Sea Polychaetes.</title>
        <authorList>
            <person name="Perez M."/>
            <person name="Aroh O."/>
            <person name="Sun Y."/>
            <person name="Lan Y."/>
            <person name="Juniper S.K."/>
            <person name="Young C.R."/>
            <person name="Angers B."/>
            <person name="Qian P.Y."/>
        </authorList>
    </citation>
    <scope>NUCLEOTIDE SEQUENCE</scope>
    <source>
        <strain evidence="8">P08H-3</strain>
    </source>
</reference>
<dbReference type="AlphaFoldDB" id="A0AAD9JI08"/>
<dbReference type="GO" id="GO:0016020">
    <property type="term" value="C:membrane"/>
    <property type="evidence" value="ECO:0007669"/>
    <property type="project" value="UniProtKB-SubCell"/>
</dbReference>
<dbReference type="GO" id="GO:0005783">
    <property type="term" value="C:endoplasmic reticulum"/>
    <property type="evidence" value="ECO:0007669"/>
    <property type="project" value="TreeGrafter"/>
</dbReference>